<evidence type="ECO:0000313" key="2">
    <source>
        <dbReference type="Proteomes" id="UP001236795"/>
    </source>
</evidence>
<dbReference type="PANTHER" id="PTHR43434:SF1">
    <property type="entry name" value="PHOSPHOGLYCOLATE PHOSPHATASE"/>
    <property type="match status" value="1"/>
</dbReference>
<dbReference type="EMBL" id="JAUSWC010000012">
    <property type="protein sequence ID" value="MDQ0488844.1"/>
    <property type="molecule type" value="Genomic_DNA"/>
</dbReference>
<dbReference type="InterPro" id="IPR006439">
    <property type="entry name" value="HAD-SF_hydro_IA"/>
</dbReference>
<dbReference type="RefSeq" id="WP_019524002.1">
    <property type="nucleotide sequence ID" value="NZ_JAUSWC010000012.1"/>
</dbReference>
<comment type="caution">
    <text evidence="1">The sequence shown here is derived from an EMBL/GenBank/DDBJ whole genome shotgun (WGS) entry which is preliminary data.</text>
</comment>
<dbReference type="InterPro" id="IPR036412">
    <property type="entry name" value="HAD-like_sf"/>
</dbReference>
<dbReference type="NCBIfam" id="TIGR01549">
    <property type="entry name" value="HAD-SF-IA-v1"/>
    <property type="match status" value="1"/>
</dbReference>
<protein>
    <submittedName>
        <fullName evidence="1">HAD superfamily hydrolase (TIGR01509 family)</fullName>
    </submittedName>
</protein>
<evidence type="ECO:0000313" key="1">
    <source>
        <dbReference type="EMBL" id="MDQ0488844.1"/>
    </source>
</evidence>
<dbReference type="InterPro" id="IPR050155">
    <property type="entry name" value="HAD-like_hydrolase_sf"/>
</dbReference>
<name>A0ABU0KL23_9ACTN</name>
<keyword evidence="2" id="KW-1185">Reference proteome</keyword>
<dbReference type="Gene3D" id="3.40.50.1000">
    <property type="entry name" value="HAD superfamily/HAD-like"/>
    <property type="match status" value="1"/>
</dbReference>
<dbReference type="SFLD" id="SFLDS00003">
    <property type="entry name" value="Haloacid_Dehalogenase"/>
    <property type="match status" value="1"/>
</dbReference>
<dbReference type="SUPFAM" id="SSF56784">
    <property type="entry name" value="HAD-like"/>
    <property type="match status" value="1"/>
</dbReference>
<proteinExistence type="predicted"/>
<dbReference type="CDD" id="cd01427">
    <property type="entry name" value="HAD_like"/>
    <property type="match status" value="1"/>
</dbReference>
<organism evidence="1 2">
    <name type="scientific">Streptomyces thermodiastaticus</name>
    <dbReference type="NCBI Taxonomy" id="44061"/>
    <lineage>
        <taxon>Bacteria</taxon>
        <taxon>Bacillati</taxon>
        <taxon>Actinomycetota</taxon>
        <taxon>Actinomycetes</taxon>
        <taxon>Kitasatosporales</taxon>
        <taxon>Streptomycetaceae</taxon>
        <taxon>Streptomyces</taxon>
    </lineage>
</organism>
<sequence>MTTETETEPNDLRNLIEGARVVLWDFDGPVCRLFAGHSAERVARDLVDWLEGQGLHGLLEDSERESLDPHFVLRAVDRRHPGSDLVAELEERLTQEELKAAASARPTPYADPLVRTWTAVGARLAITTNNSPRVVKEYLTSRGVLPCFAPHIYGRTQELRHLKPHPHCVQRALNAMGAAPSTALMIGDTPSDFLAARAAGVPFLGYARNERKHKVLREAGAERIVGSLEPLLKAVWKAGEVGQA</sequence>
<reference evidence="1 2" key="1">
    <citation type="submission" date="2023-07" db="EMBL/GenBank/DDBJ databases">
        <title>Genomic Encyclopedia of Type Strains, Phase IV (KMG-IV): sequencing the most valuable type-strain genomes for metagenomic binning, comparative biology and taxonomic classification.</title>
        <authorList>
            <person name="Goeker M."/>
        </authorList>
    </citation>
    <scope>NUCLEOTIDE SEQUENCE [LARGE SCALE GENOMIC DNA]</scope>
    <source>
        <strain evidence="1 2">DSM 40573</strain>
    </source>
</reference>
<dbReference type="Proteomes" id="UP001236795">
    <property type="component" value="Unassembled WGS sequence"/>
</dbReference>
<dbReference type="SFLD" id="SFLDG01129">
    <property type="entry name" value="C1.5:_HAD__Beta-PGM__Phosphata"/>
    <property type="match status" value="1"/>
</dbReference>
<keyword evidence="1" id="KW-0378">Hydrolase</keyword>
<gene>
    <name evidence="1" type="ORF">QO019_003712</name>
</gene>
<dbReference type="PANTHER" id="PTHR43434">
    <property type="entry name" value="PHOSPHOGLYCOLATE PHOSPHATASE"/>
    <property type="match status" value="1"/>
</dbReference>
<dbReference type="GO" id="GO:0016787">
    <property type="term" value="F:hydrolase activity"/>
    <property type="evidence" value="ECO:0007669"/>
    <property type="project" value="UniProtKB-KW"/>
</dbReference>
<dbReference type="InterPro" id="IPR023214">
    <property type="entry name" value="HAD_sf"/>
</dbReference>
<dbReference type="Pfam" id="PF00702">
    <property type="entry name" value="Hydrolase"/>
    <property type="match status" value="1"/>
</dbReference>
<accession>A0ABU0KL23</accession>